<dbReference type="InterPro" id="IPR003439">
    <property type="entry name" value="ABC_transporter-like_ATP-bd"/>
</dbReference>
<organism evidence="6 7">
    <name type="scientific">Lutispora saccharofermentans</name>
    <dbReference type="NCBI Taxonomy" id="3024236"/>
    <lineage>
        <taxon>Bacteria</taxon>
        <taxon>Bacillati</taxon>
        <taxon>Bacillota</taxon>
        <taxon>Clostridia</taxon>
        <taxon>Lutisporales</taxon>
        <taxon>Lutisporaceae</taxon>
        <taxon>Lutispora</taxon>
    </lineage>
</organism>
<protein>
    <submittedName>
        <fullName evidence="6">ABC transporter ATP-binding protein</fullName>
    </submittedName>
</protein>
<evidence type="ECO:0000256" key="1">
    <source>
        <dbReference type="ARBA" id="ARBA00005417"/>
    </source>
</evidence>
<dbReference type="Gene3D" id="3.40.50.300">
    <property type="entry name" value="P-loop containing nucleotide triphosphate hydrolases"/>
    <property type="match status" value="1"/>
</dbReference>
<dbReference type="PANTHER" id="PTHR43335">
    <property type="entry name" value="ABC TRANSPORTER, ATP-BINDING PROTEIN"/>
    <property type="match status" value="1"/>
</dbReference>
<dbReference type="InterPro" id="IPR025302">
    <property type="entry name" value="DrrA1/2-like_C"/>
</dbReference>
<dbReference type="InterPro" id="IPR027417">
    <property type="entry name" value="P-loop_NTPase"/>
</dbReference>
<sequence>MLKISGLVKKYGRFTAVDDLNLSVPEGEIFGFVGPNGAGKTTTMKIICGLMAADGGSVFVEDIDVVKNSRKAKEVIGYMPDFFGVYDDLKVTEYLDFYASIYSMNVGERKKICNDLLELVDLNDKRDAYVDSLSRGMKQRLCLARSLVHNPRLLVLDEPASGMDPRARVEMKEILRTLREMGKTIVISSHILPELSELCTSIGIIDRGKIVISGTVSDIMQQIYSKKYIKIRLSGKAAEAQRMLLEFPLITSTREGEGFIEAGFEGNDEDMSMILKKLVKRDIPVISFAQMDGNLEDVFMRVTKGEEAQ</sequence>
<feature type="domain" description="ABC transporter" evidence="5">
    <location>
        <begin position="2"/>
        <end position="232"/>
    </location>
</feature>
<dbReference type="Proteomes" id="UP001651880">
    <property type="component" value="Unassembled WGS sequence"/>
</dbReference>
<reference evidence="6 7" key="1">
    <citation type="submission" date="2021-10" db="EMBL/GenBank/DDBJ databases">
        <title>Lutispora strain m25 sp. nov., a thermophilic, non-spore-forming bacterium isolated from a lab-scale methanogenic bioreactor digesting anaerobic sludge.</title>
        <authorList>
            <person name="El Houari A."/>
            <person name="Mcdonald J."/>
        </authorList>
    </citation>
    <scope>NUCLEOTIDE SEQUENCE [LARGE SCALE GENOMIC DNA]</scope>
    <source>
        <strain evidence="7">m25</strain>
    </source>
</reference>
<evidence type="ECO:0000313" key="7">
    <source>
        <dbReference type="Proteomes" id="UP001651880"/>
    </source>
</evidence>
<evidence type="ECO:0000256" key="3">
    <source>
        <dbReference type="ARBA" id="ARBA00022741"/>
    </source>
</evidence>
<dbReference type="InterPro" id="IPR003593">
    <property type="entry name" value="AAA+_ATPase"/>
</dbReference>
<accession>A0ABT1NKF5</accession>
<keyword evidence="4 6" id="KW-0067">ATP-binding</keyword>
<evidence type="ECO:0000313" key="6">
    <source>
        <dbReference type="EMBL" id="MCQ1530613.1"/>
    </source>
</evidence>
<dbReference type="Pfam" id="PF00005">
    <property type="entry name" value="ABC_tran"/>
    <property type="match status" value="1"/>
</dbReference>
<dbReference type="SUPFAM" id="SSF52540">
    <property type="entry name" value="P-loop containing nucleoside triphosphate hydrolases"/>
    <property type="match status" value="1"/>
</dbReference>
<comment type="caution">
    <text evidence="6">The sequence shown here is derived from an EMBL/GenBank/DDBJ whole genome shotgun (WGS) entry which is preliminary data.</text>
</comment>
<name>A0ABT1NKF5_9FIRM</name>
<dbReference type="GO" id="GO:0005524">
    <property type="term" value="F:ATP binding"/>
    <property type="evidence" value="ECO:0007669"/>
    <property type="project" value="UniProtKB-KW"/>
</dbReference>
<evidence type="ECO:0000259" key="5">
    <source>
        <dbReference type="PROSITE" id="PS50893"/>
    </source>
</evidence>
<dbReference type="CDD" id="cd03230">
    <property type="entry name" value="ABC_DR_subfamily_A"/>
    <property type="match status" value="1"/>
</dbReference>
<keyword evidence="2" id="KW-0813">Transport</keyword>
<dbReference type="SMART" id="SM00382">
    <property type="entry name" value="AAA"/>
    <property type="match status" value="1"/>
</dbReference>
<dbReference type="PROSITE" id="PS50893">
    <property type="entry name" value="ABC_TRANSPORTER_2"/>
    <property type="match status" value="1"/>
</dbReference>
<dbReference type="EMBL" id="JAJEKE010000013">
    <property type="protein sequence ID" value="MCQ1530613.1"/>
    <property type="molecule type" value="Genomic_DNA"/>
</dbReference>
<dbReference type="RefSeq" id="WP_255228135.1">
    <property type="nucleotide sequence ID" value="NZ_JAJEKE010000013.1"/>
</dbReference>
<gene>
    <name evidence="6" type="ORF">LJD61_13810</name>
</gene>
<evidence type="ECO:0000256" key="2">
    <source>
        <dbReference type="ARBA" id="ARBA00022448"/>
    </source>
</evidence>
<comment type="similarity">
    <text evidence="1">Belongs to the ABC transporter superfamily.</text>
</comment>
<dbReference type="PANTHER" id="PTHR43335:SF3">
    <property type="entry name" value="ABC TRANSPORTER"/>
    <property type="match status" value="1"/>
</dbReference>
<dbReference type="Pfam" id="PF13732">
    <property type="entry name" value="DrrA1-3_C"/>
    <property type="match status" value="1"/>
</dbReference>
<keyword evidence="7" id="KW-1185">Reference proteome</keyword>
<evidence type="ECO:0000256" key="4">
    <source>
        <dbReference type="ARBA" id="ARBA00022840"/>
    </source>
</evidence>
<proteinExistence type="inferred from homology"/>
<keyword evidence="3" id="KW-0547">Nucleotide-binding</keyword>